<comment type="caution">
    <text evidence="1">The sequence shown here is derived from an EMBL/GenBank/DDBJ whole genome shotgun (WGS) entry which is preliminary data.</text>
</comment>
<accession>A0A8S9YJA1</accession>
<keyword evidence="2" id="KW-1185">Reference proteome</keyword>
<name>A0A8S9YJA1_9TREM</name>
<organism evidence="1 2">
    <name type="scientific">Paragonimus skrjabini miyazakii</name>
    <dbReference type="NCBI Taxonomy" id="59628"/>
    <lineage>
        <taxon>Eukaryota</taxon>
        <taxon>Metazoa</taxon>
        <taxon>Spiralia</taxon>
        <taxon>Lophotrochozoa</taxon>
        <taxon>Platyhelminthes</taxon>
        <taxon>Trematoda</taxon>
        <taxon>Digenea</taxon>
        <taxon>Plagiorchiida</taxon>
        <taxon>Troglotremata</taxon>
        <taxon>Troglotrematidae</taxon>
        <taxon>Paragonimus</taxon>
    </lineage>
</organism>
<reference evidence="1" key="1">
    <citation type="submission" date="2019-07" db="EMBL/GenBank/DDBJ databases">
        <title>Annotation for the trematode Paragonimus miyazaki's.</title>
        <authorList>
            <person name="Choi Y.-J."/>
        </authorList>
    </citation>
    <scope>NUCLEOTIDE SEQUENCE</scope>
    <source>
        <strain evidence="1">Japan</strain>
    </source>
</reference>
<proteinExistence type="predicted"/>
<dbReference type="AlphaFoldDB" id="A0A8S9YJA1"/>
<protein>
    <submittedName>
        <fullName evidence="1">Uncharacterized protein</fullName>
    </submittedName>
</protein>
<dbReference type="Proteomes" id="UP000822476">
    <property type="component" value="Unassembled WGS sequence"/>
</dbReference>
<dbReference type="EMBL" id="JTDE01004671">
    <property type="protein sequence ID" value="KAF7253101.1"/>
    <property type="molecule type" value="Genomic_DNA"/>
</dbReference>
<gene>
    <name evidence="1" type="ORF">EG68_07724</name>
</gene>
<evidence type="ECO:0000313" key="2">
    <source>
        <dbReference type="Proteomes" id="UP000822476"/>
    </source>
</evidence>
<evidence type="ECO:0000313" key="1">
    <source>
        <dbReference type="EMBL" id="KAF7253101.1"/>
    </source>
</evidence>
<sequence>MLRLGIILTYQFVGRQLFDLVQKSLPNPISWQGPVRDKQ</sequence>